<feature type="compositionally biased region" description="Basic and acidic residues" evidence="3">
    <location>
        <begin position="369"/>
        <end position="406"/>
    </location>
</feature>
<feature type="compositionally biased region" description="Basic and acidic residues" evidence="3">
    <location>
        <begin position="479"/>
        <end position="496"/>
    </location>
</feature>
<dbReference type="RefSeq" id="XP_014182189.1">
    <property type="nucleotide sequence ID" value="XM_014326714.1"/>
</dbReference>
<dbReference type="HOGENOM" id="CLU_341064_0_0_1"/>
<dbReference type="KEGG" id="tasa:A1Q1_07702"/>
<dbReference type="AlphaFoldDB" id="J6F6Z9"/>
<dbReference type="SUPFAM" id="SSF51735">
    <property type="entry name" value="NAD(P)-binding Rossmann-fold domains"/>
    <property type="match status" value="1"/>
</dbReference>
<evidence type="ECO:0000313" key="4">
    <source>
        <dbReference type="EMBL" id="EJT51107.1"/>
    </source>
</evidence>
<accession>J6F6Z9</accession>
<comment type="similarity">
    <text evidence="2">Belongs to the FMP52 family.</text>
</comment>
<protein>
    <submittedName>
        <fullName evidence="4">Endoplasmic reticulum protein</fullName>
    </submittedName>
</protein>
<feature type="compositionally biased region" description="Basic and acidic residues" evidence="3">
    <location>
        <begin position="550"/>
        <end position="560"/>
    </location>
</feature>
<gene>
    <name evidence="4" type="ORF">A1Q1_07702</name>
</gene>
<evidence type="ECO:0000256" key="1">
    <source>
        <dbReference type="ARBA" id="ARBA00004450"/>
    </source>
</evidence>
<evidence type="ECO:0000256" key="2">
    <source>
        <dbReference type="ARBA" id="ARBA00006617"/>
    </source>
</evidence>
<evidence type="ECO:0000256" key="3">
    <source>
        <dbReference type="SAM" id="MobiDB-lite"/>
    </source>
</evidence>
<feature type="compositionally biased region" description="Basic and acidic residues" evidence="3">
    <location>
        <begin position="348"/>
        <end position="361"/>
    </location>
</feature>
<proteinExistence type="inferred from homology"/>
<dbReference type="Proteomes" id="UP000002748">
    <property type="component" value="Unassembled WGS sequence"/>
</dbReference>
<evidence type="ECO:0000313" key="5">
    <source>
        <dbReference type="Proteomes" id="UP000002748"/>
    </source>
</evidence>
<feature type="region of interest" description="Disordered" evidence="3">
    <location>
        <begin position="269"/>
        <end position="410"/>
    </location>
</feature>
<feature type="region of interest" description="Disordered" evidence="3">
    <location>
        <begin position="439"/>
        <end position="560"/>
    </location>
</feature>
<comment type="caution">
    <text evidence="4">The sequence shown here is derived from an EMBL/GenBank/DDBJ whole genome shotgun (WGS) entry which is preliminary data.</text>
</comment>
<dbReference type="Gene3D" id="3.40.50.720">
    <property type="entry name" value="NAD(P)-binding Rossmann-like Domain"/>
    <property type="match status" value="1"/>
</dbReference>
<sequence>MPAVTIVGATGLTGSQALSFLLASPQNFFVKAITRRAAPQPTSPPAAPGAKYENDVVHDLWTVEKVVNEGDVYVSCLGTTRAQAGGADKQVLIDRDLNISLADKAKAQGAQTEGVAAVDLTCTVADVQMILVSSTGANSKSWFAYPRMKGELEDHVVGLNFPNTIIIRPGVLLHDGNRPDQRTAESVMVTAIRGLRSIGVPTTSLGVETKTVGEAIAQLAAKPPAGVSYLYDADLEKLAKEYRDGFEKHFIQVWVSYEGNKLAHVDANARVQPAHAEERRDEANTTTDEEREQREQEQVPKIEHEAREGADAEARRKVPDTVEEDPDGAAAADEERAPVPPVLLGAEDEVRHKEGHGGGRQDEDEERQEQEAERVVRVVAEERREDEVELDECRAEGQDARDDRTLHRTQVPRLRGDLARDAVHACAVAEAAVLHAEEVARNAERDADEEPQEKDREDRSERHGTGRVREDEPNVQNADQREHDCREDGRRHDEVCLPRLTAQRGEHARGDITADTSEEHPADEQDGRERATVARGQEAEERKDKRHGAHEHEVRSCSHRNREEHRALRAAEHLAVHELPAIVLLHVLGEVDRVVPVNVLRDSAEEDHGDHEAQEARNHKRVDKREPVDLGEIHVQVAVPADTPGLVALAELDRVCVVELIVCVLVEREAVDLRSVAVRAVLAGDHRVNGPRVHNDADDAHVLVAPLVVVDIDVVREALRVEEDLLCLRVAHHFRTRKAINDQADAIVLLNALVDELGVVFRHLGLAERRTALVLEHLDVERARKDAVTEQNAAKRLGLLHWSALRLAEVEPLIVVVERDQRSQRRVQLGRQ</sequence>
<dbReference type="GeneID" id="25991214"/>
<comment type="subcellular location">
    <subcellularLocation>
        <location evidence="1">Mitochondrion outer membrane</location>
        <topology evidence="1">Peripheral membrane protein</topology>
    </subcellularLocation>
</comment>
<dbReference type="InterPro" id="IPR036291">
    <property type="entry name" value="NAD(P)-bd_dom_sf"/>
</dbReference>
<dbReference type="OrthoDB" id="430436at2759"/>
<dbReference type="GO" id="GO:0005741">
    <property type="term" value="C:mitochondrial outer membrane"/>
    <property type="evidence" value="ECO:0007669"/>
    <property type="project" value="UniProtKB-SubCell"/>
</dbReference>
<dbReference type="PANTHER" id="PTHR14097:SF7">
    <property type="entry name" value="OXIDOREDUCTASE HTATIP2"/>
    <property type="match status" value="1"/>
</dbReference>
<reference evidence="4 5" key="1">
    <citation type="journal article" date="2012" name="Eukaryot. Cell">
        <title>Draft genome sequence of CBS 2479, the standard type strain of Trichosporon asahii.</title>
        <authorList>
            <person name="Yang R.Y."/>
            <person name="Li H.T."/>
            <person name="Zhu H."/>
            <person name="Zhou G.P."/>
            <person name="Wang M."/>
            <person name="Wang L."/>
        </authorList>
    </citation>
    <scope>NUCLEOTIDE SEQUENCE [LARGE SCALE GENOMIC DNA]</scope>
    <source>
        <strain evidence="5">ATCC 90039 / CBS 2479 / JCM 2466 / KCTC 7840 / NCYC 2677 / UAMH 7654</strain>
    </source>
</reference>
<dbReference type="GO" id="GO:0051170">
    <property type="term" value="P:import into nucleus"/>
    <property type="evidence" value="ECO:0007669"/>
    <property type="project" value="TreeGrafter"/>
</dbReference>
<dbReference type="VEuPathDB" id="FungiDB:A1Q1_07702"/>
<feature type="compositionally biased region" description="Basic and acidic residues" evidence="3">
    <location>
        <begin position="453"/>
        <end position="472"/>
    </location>
</feature>
<feature type="compositionally biased region" description="Basic and acidic residues" evidence="3">
    <location>
        <begin position="291"/>
        <end position="320"/>
    </location>
</feature>
<dbReference type="EMBL" id="ALBS01000074">
    <property type="protein sequence ID" value="EJT51107.1"/>
    <property type="molecule type" value="Genomic_DNA"/>
</dbReference>
<feature type="compositionally biased region" description="Basic and acidic residues" evidence="3">
    <location>
        <begin position="504"/>
        <end position="543"/>
    </location>
</feature>
<dbReference type="PANTHER" id="PTHR14097">
    <property type="entry name" value="OXIDOREDUCTASE HTATIP2"/>
    <property type="match status" value="1"/>
</dbReference>
<organism evidence="4 5">
    <name type="scientific">Trichosporon asahii var. asahii (strain ATCC 90039 / CBS 2479 / JCM 2466 / KCTC 7840 / NBRC 103889/ NCYC 2677 / UAMH 7654)</name>
    <name type="common">Yeast</name>
    <dbReference type="NCBI Taxonomy" id="1186058"/>
    <lineage>
        <taxon>Eukaryota</taxon>
        <taxon>Fungi</taxon>
        <taxon>Dikarya</taxon>
        <taxon>Basidiomycota</taxon>
        <taxon>Agaricomycotina</taxon>
        <taxon>Tremellomycetes</taxon>
        <taxon>Trichosporonales</taxon>
        <taxon>Trichosporonaceae</taxon>
        <taxon>Trichosporon</taxon>
    </lineage>
</organism>
<name>J6F6Z9_TRIAS</name>